<evidence type="ECO:0000259" key="1">
    <source>
        <dbReference type="PROSITE" id="PS51329"/>
    </source>
</evidence>
<accession>A0A7S3FX04</accession>
<evidence type="ECO:0000313" key="2">
    <source>
        <dbReference type="EMBL" id="CAE0233940.1"/>
    </source>
</evidence>
<dbReference type="Pfam" id="PF08603">
    <property type="entry name" value="CAP_C"/>
    <property type="match status" value="1"/>
</dbReference>
<dbReference type="InterPro" id="IPR016098">
    <property type="entry name" value="CAP/MinC_C"/>
</dbReference>
<dbReference type="PROSITE" id="PS51329">
    <property type="entry name" value="C_CAP_COFACTOR_C"/>
    <property type="match status" value="1"/>
</dbReference>
<dbReference type="InterPro" id="IPR036223">
    <property type="entry name" value="CAP_C_sf"/>
</dbReference>
<dbReference type="InterPro" id="IPR013912">
    <property type="entry name" value="Adenylate_cyclase-assoc_CAP_C"/>
</dbReference>
<name>A0A7S3FX04_9SPIT</name>
<proteinExistence type="predicted"/>
<dbReference type="InterPro" id="IPR017901">
    <property type="entry name" value="C-CAP_CF_C-like"/>
</dbReference>
<gene>
    <name evidence="2" type="ORF">SRAS04492_LOCUS5742</name>
</gene>
<feature type="domain" description="C-CAP/cofactor C-like" evidence="1">
    <location>
        <begin position="1"/>
        <end position="84"/>
    </location>
</feature>
<dbReference type="EMBL" id="HBIA01011342">
    <property type="protein sequence ID" value="CAE0233940.1"/>
    <property type="molecule type" value="Transcribed_RNA"/>
</dbReference>
<sequence>MMSRCKKVDISVTETMSMVEVIKSEQIKVRVIKKVPTVSVELCNQVQVYPTMESKRLMNLLTTASQSISVTYPKDEGTYDPTNEDEDPMAVQVVPETYHVKVDEKDKIVVTPQLGID</sequence>
<dbReference type="Gene3D" id="2.160.20.70">
    <property type="match status" value="1"/>
</dbReference>
<dbReference type="AlphaFoldDB" id="A0A7S3FX04"/>
<organism evidence="2">
    <name type="scientific">Strombidium rassoulzadegani</name>
    <dbReference type="NCBI Taxonomy" id="1082188"/>
    <lineage>
        <taxon>Eukaryota</taxon>
        <taxon>Sar</taxon>
        <taxon>Alveolata</taxon>
        <taxon>Ciliophora</taxon>
        <taxon>Intramacronucleata</taxon>
        <taxon>Spirotrichea</taxon>
        <taxon>Oligotrichia</taxon>
        <taxon>Strombidiidae</taxon>
        <taxon>Strombidium</taxon>
    </lineage>
</organism>
<protein>
    <recommendedName>
        <fullName evidence="1">C-CAP/cofactor C-like domain-containing protein</fullName>
    </recommendedName>
</protein>
<reference evidence="2" key="1">
    <citation type="submission" date="2021-01" db="EMBL/GenBank/DDBJ databases">
        <authorList>
            <person name="Corre E."/>
            <person name="Pelletier E."/>
            <person name="Niang G."/>
            <person name="Scheremetjew M."/>
            <person name="Finn R."/>
            <person name="Kale V."/>
            <person name="Holt S."/>
            <person name="Cochrane G."/>
            <person name="Meng A."/>
            <person name="Brown T."/>
            <person name="Cohen L."/>
        </authorList>
    </citation>
    <scope>NUCLEOTIDE SEQUENCE</scope>
    <source>
        <strain evidence="2">Ras09</strain>
    </source>
</reference>
<dbReference type="GO" id="GO:0007010">
    <property type="term" value="P:cytoskeleton organization"/>
    <property type="evidence" value="ECO:0007669"/>
    <property type="project" value="InterPro"/>
</dbReference>
<dbReference type="GO" id="GO:0003779">
    <property type="term" value="F:actin binding"/>
    <property type="evidence" value="ECO:0007669"/>
    <property type="project" value="InterPro"/>
</dbReference>
<dbReference type="SUPFAM" id="SSF69340">
    <property type="entry name" value="C-terminal domain of adenylylcyclase associated protein"/>
    <property type="match status" value="1"/>
</dbReference>